<reference evidence="2 3" key="1">
    <citation type="submission" date="2014-04" db="EMBL/GenBank/DDBJ databases">
        <title>Variable characteristics of bacteriocin-producing Streptococcus salivarius strains isolated from Malaysian subjects.</title>
        <authorList>
            <person name="Philip K."/>
            <person name="Barbour A."/>
        </authorList>
    </citation>
    <scope>NUCLEOTIDE SEQUENCE [LARGE SCALE GENOMIC DNA]</scope>
    <source>
        <strain evidence="2 3">NU10</strain>
    </source>
</reference>
<feature type="transmembrane region" description="Helical" evidence="1">
    <location>
        <begin position="108"/>
        <end position="133"/>
    </location>
</feature>
<evidence type="ECO:0000313" key="2">
    <source>
        <dbReference type="EMBL" id="KEO44921.1"/>
    </source>
</evidence>
<feature type="transmembrane region" description="Helical" evidence="1">
    <location>
        <begin position="223"/>
        <end position="246"/>
    </location>
</feature>
<gene>
    <name evidence="2" type="ORF">DL07_03365</name>
</gene>
<feature type="transmembrane region" description="Helical" evidence="1">
    <location>
        <begin position="63"/>
        <end position="87"/>
    </location>
</feature>
<feature type="transmembrane region" description="Helical" evidence="1">
    <location>
        <begin position="183"/>
        <end position="203"/>
    </location>
</feature>
<feature type="transmembrane region" description="Helical" evidence="1">
    <location>
        <begin position="20"/>
        <end position="43"/>
    </location>
</feature>
<dbReference type="PANTHER" id="PTHR37305">
    <property type="entry name" value="INTEGRAL MEMBRANE PROTEIN-RELATED"/>
    <property type="match status" value="1"/>
</dbReference>
<protein>
    <submittedName>
        <fullName evidence="2">Membrane protein</fullName>
    </submittedName>
</protein>
<keyword evidence="1" id="KW-0472">Membrane</keyword>
<proteinExistence type="predicted"/>
<dbReference type="EMBL" id="JJMT01000015">
    <property type="protein sequence ID" value="KEO44921.1"/>
    <property type="molecule type" value="Genomic_DNA"/>
</dbReference>
<keyword evidence="1" id="KW-1133">Transmembrane helix</keyword>
<comment type="caution">
    <text evidence="2">The sequence shown here is derived from an EMBL/GenBank/DDBJ whole genome shotgun (WGS) entry which is preliminary data.</text>
</comment>
<name>A0A074IXW8_STRSL</name>
<sequence>MLHTIHADFYRLFRSKGFWISEIILALNIISGVLLGGTGHVGVETGAKQAVKSASSWTGVGSLINYSSSISMTVLFTLIVVSIILGVDLAQKLYKNNLTSGISRSGFFFAKATVIVAITLGQLLLSYGLAFVLGTLCHGLGTVPDHFVRNFALTFLLQFLCNLAWVSLTTVALYLTHSIVTTFVTYTLGLVALTVPAAIFPKVEILKYLSLNFNYGMTADKTIIQNTAIVAVGFILAFTALGLITFEKQDL</sequence>
<evidence type="ECO:0000256" key="1">
    <source>
        <dbReference type="SAM" id="Phobius"/>
    </source>
</evidence>
<dbReference type="GeneID" id="61565262"/>
<feature type="transmembrane region" description="Helical" evidence="1">
    <location>
        <begin position="153"/>
        <end position="176"/>
    </location>
</feature>
<dbReference type="RefSeq" id="WP_003093365.1">
    <property type="nucleotide sequence ID" value="NZ_JJMS01000001.1"/>
</dbReference>
<evidence type="ECO:0000313" key="3">
    <source>
        <dbReference type="Proteomes" id="UP000027855"/>
    </source>
</evidence>
<dbReference type="PANTHER" id="PTHR37305:SF1">
    <property type="entry name" value="MEMBRANE PROTEIN"/>
    <property type="match status" value="1"/>
</dbReference>
<organism evidence="2 3">
    <name type="scientific">Streptococcus salivarius</name>
    <dbReference type="NCBI Taxonomy" id="1304"/>
    <lineage>
        <taxon>Bacteria</taxon>
        <taxon>Bacillati</taxon>
        <taxon>Bacillota</taxon>
        <taxon>Bacilli</taxon>
        <taxon>Lactobacillales</taxon>
        <taxon>Streptococcaceae</taxon>
        <taxon>Streptococcus</taxon>
    </lineage>
</organism>
<accession>A0A074IXW8</accession>
<keyword evidence="1" id="KW-0812">Transmembrane</keyword>
<dbReference type="AlphaFoldDB" id="A0A074IXW8"/>
<dbReference type="Proteomes" id="UP000027855">
    <property type="component" value="Unassembled WGS sequence"/>
</dbReference>